<evidence type="ECO:0000313" key="1">
    <source>
        <dbReference type="EMBL" id="GFT58737.1"/>
    </source>
</evidence>
<proteinExistence type="predicted"/>
<dbReference type="EMBL" id="BMAW01067234">
    <property type="protein sequence ID" value="GFT58737.1"/>
    <property type="molecule type" value="Genomic_DNA"/>
</dbReference>
<evidence type="ECO:0000313" key="2">
    <source>
        <dbReference type="Proteomes" id="UP000887013"/>
    </source>
</evidence>
<dbReference type="Proteomes" id="UP000887013">
    <property type="component" value="Unassembled WGS sequence"/>
</dbReference>
<gene>
    <name evidence="1" type="ORF">NPIL_38701</name>
</gene>
<keyword evidence="2" id="KW-1185">Reference proteome</keyword>
<dbReference type="PANTHER" id="PTHR45913:SF5">
    <property type="entry name" value="GENERAL TRANSCRIPTION FACTOR II-I REPEAT DOMAIN-CONTAINING PROTEIN 2A-LIKE PROTEIN"/>
    <property type="match status" value="1"/>
</dbReference>
<reference evidence="1" key="1">
    <citation type="submission" date="2020-08" db="EMBL/GenBank/DDBJ databases">
        <title>Multicomponent nature underlies the extraordinary mechanical properties of spider dragline silk.</title>
        <authorList>
            <person name="Kono N."/>
            <person name="Nakamura H."/>
            <person name="Mori M."/>
            <person name="Yoshida Y."/>
            <person name="Ohtoshi R."/>
            <person name="Malay A.D."/>
            <person name="Moran D.A.P."/>
            <person name="Tomita M."/>
            <person name="Numata K."/>
            <person name="Arakawa K."/>
        </authorList>
    </citation>
    <scope>NUCLEOTIDE SEQUENCE</scope>
</reference>
<sequence>MDESLDSCFPSQRFVLNRGIDGDMNITQELASQHSMYDTVTGEDIFNELKKKFADYNLDWTNLRGLTVDGRKNMSGIKEGLVRKVKKMCNEKSIPQSMLLHCIIHQ</sequence>
<name>A0A8X6PB67_NEPPI</name>
<dbReference type="AlphaFoldDB" id="A0A8X6PB67"/>
<dbReference type="OrthoDB" id="8333950at2759"/>
<comment type="caution">
    <text evidence="1">The sequence shown here is derived from an EMBL/GenBank/DDBJ whole genome shotgun (WGS) entry which is preliminary data.</text>
</comment>
<accession>A0A8X6PB67</accession>
<organism evidence="1 2">
    <name type="scientific">Nephila pilipes</name>
    <name type="common">Giant wood spider</name>
    <name type="synonym">Nephila maculata</name>
    <dbReference type="NCBI Taxonomy" id="299642"/>
    <lineage>
        <taxon>Eukaryota</taxon>
        <taxon>Metazoa</taxon>
        <taxon>Ecdysozoa</taxon>
        <taxon>Arthropoda</taxon>
        <taxon>Chelicerata</taxon>
        <taxon>Arachnida</taxon>
        <taxon>Araneae</taxon>
        <taxon>Araneomorphae</taxon>
        <taxon>Entelegynae</taxon>
        <taxon>Araneoidea</taxon>
        <taxon>Nephilidae</taxon>
        <taxon>Nephila</taxon>
    </lineage>
</organism>
<dbReference type="PANTHER" id="PTHR45913">
    <property type="entry name" value="EPM2A-INTERACTING PROTEIN 1"/>
    <property type="match status" value="1"/>
</dbReference>
<protein>
    <submittedName>
        <fullName evidence="1">Uncharacterized protein</fullName>
    </submittedName>
</protein>